<dbReference type="EMBL" id="GGEC01082321">
    <property type="protein sequence ID" value="MBX62805.1"/>
    <property type="molecule type" value="Transcribed_RNA"/>
</dbReference>
<organism evidence="1">
    <name type="scientific">Rhizophora mucronata</name>
    <name type="common">Asiatic mangrove</name>
    <dbReference type="NCBI Taxonomy" id="61149"/>
    <lineage>
        <taxon>Eukaryota</taxon>
        <taxon>Viridiplantae</taxon>
        <taxon>Streptophyta</taxon>
        <taxon>Embryophyta</taxon>
        <taxon>Tracheophyta</taxon>
        <taxon>Spermatophyta</taxon>
        <taxon>Magnoliopsida</taxon>
        <taxon>eudicotyledons</taxon>
        <taxon>Gunneridae</taxon>
        <taxon>Pentapetalae</taxon>
        <taxon>rosids</taxon>
        <taxon>fabids</taxon>
        <taxon>Malpighiales</taxon>
        <taxon>Rhizophoraceae</taxon>
        <taxon>Rhizophora</taxon>
    </lineage>
</organism>
<proteinExistence type="predicted"/>
<evidence type="ECO:0000313" key="1">
    <source>
        <dbReference type="EMBL" id="MBX62805.1"/>
    </source>
</evidence>
<sequence>MTKALSDATKIMFKTLTIIQIKQSQEDCNCKF</sequence>
<name>A0A2P2Q747_RHIMU</name>
<reference evidence="1" key="1">
    <citation type="submission" date="2018-02" db="EMBL/GenBank/DDBJ databases">
        <title>Rhizophora mucronata_Transcriptome.</title>
        <authorList>
            <person name="Meera S.P."/>
            <person name="Sreeshan A."/>
            <person name="Augustine A."/>
        </authorList>
    </citation>
    <scope>NUCLEOTIDE SEQUENCE</scope>
    <source>
        <tissue evidence="1">Leaf</tissue>
    </source>
</reference>
<accession>A0A2P2Q747</accession>
<protein>
    <submittedName>
        <fullName evidence="1">Uncharacterized protein</fullName>
    </submittedName>
</protein>
<dbReference type="AlphaFoldDB" id="A0A2P2Q747"/>